<dbReference type="AlphaFoldDB" id="A0A8X7CU51"/>
<accession>A0A8X7CU51</accession>
<comment type="caution">
    <text evidence="1">The sequence shown here is derived from an EMBL/GenBank/DDBJ whole genome shotgun (WGS) entry which is preliminary data.</text>
</comment>
<keyword evidence="2" id="KW-1185">Reference proteome</keyword>
<gene>
    <name evidence="1" type="ORF">TNIN_165011</name>
</gene>
<reference evidence="1" key="1">
    <citation type="submission" date="2020-08" db="EMBL/GenBank/DDBJ databases">
        <title>Multicomponent nature underlies the extraordinary mechanical properties of spider dragline silk.</title>
        <authorList>
            <person name="Kono N."/>
            <person name="Nakamura H."/>
            <person name="Mori M."/>
            <person name="Yoshida Y."/>
            <person name="Ohtoshi R."/>
            <person name="Malay A.D."/>
            <person name="Moran D.A.P."/>
            <person name="Tomita M."/>
            <person name="Numata K."/>
            <person name="Arakawa K."/>
        </authorList>
    </citation>
    <scope>NUCLEOTIDE SEQUENCE</scope>
</reference>
<sequence>MRRRHPHHWKLDSYLQIKPLRHYSRLDKENFYQLKRIVGEEDWVRELLKNGSGEPRRSKLVMGPCATKDLRDTPIRFLPSRRMGPKTF</sequence>
<dbReference type="Proteomes" id="UP000886998">
    <property type="component" value="Unassembled WGS sequence"/>
</dbReference>
<proteinExistence type="predicted"/>
<dbReference type="EMBL" id="BMAV01022539">
    <property type="protein sequence ID" value="GFY77632.1"/>
    <property type="molecule type" value="Genomic_DNA"/>
</dbReference>
<organism evidence="1 2">
    <name type="scientific">Trichonephila inaurata madagascariensis</name>
    <dbReference type="NCBI Taxonomy" id="2747483"/>
    <lineage>
        <taxon>Eukaryota</taxon>
        <taxon>Metazoa</taxon>
        <taxon>Ecdysozoa</taxon>
        <taxon>Arthropoda</taxon>
        <taxon>Chelicerata</taxon>
        <taxon>Arachnida</taxon>
        <taxon>Araneae</taxon>
        <taxon>Araneomorphae</taxon>
        <taxon>Entelegynae</taxon>
        <taxon>Araneoidea</taxon>
        <taxon>Nephilidae</taxon>
        <taxon>Trichonephila</taxon>
        <taxon>Trichonephila inaurata</taxon>
    </lineage>
</organism>
<evidence type="ECO:0000313" key="1">
    <source>
        <dbReference type="EMBL" id="GFY77632.1"/>
    </source>
</evidence>
<evidence type="ECO:0000313" key="2">
    <source>
        <dbReference type="Proteomes" id="UP000886998"/>
    </source>
</evidence>
<protein>
    <submittedName>
        <fullName evidence="1">Uncharacterized protein</fullName>
    </submittedName>
</protein>
<name>A0A8X7CU51_9ARAC</name>